<reference evidence="2" key="2">
    <citation type="submission" date="2020-09" db="EMBL/GenBank/DDBJ databases">
        <authorList>
            <person name="Sun Q."/>
            <person name="Sedlacek I."/>
        </authorList>
    </citation>
    <scope>NUCLEOTIDE SEQUENCE</scope>
    <source>
        <strain evidence="2">CCM 7664</strain>
    </source>
</reference>
<evidence type="ECO:0000313" key="3">
    <source>
        <dbReference type="Proteomes" id="UP000627205"/>
    </source>
</evidence>
<organism evidence="2 3">
    <name type="scientific">Oxalicibacterium solurbis</name>
    <dbReference type="NCBI Taxonomy" id="69280"/>
    <lineage>
        <taxon>Bacteria</taxon>
        <taxon>Pseudomonadati</taxon>
        <taxon>Pseudomonadota</taxon>
        <taxon>Betaproteobacteria</taxon>
        <taxon>Burkholderiales</taxon>
        <taxon>Oxalobacteraceae</taxon>
        <taxon>Oxalicibacterium</taxon>
    </lineage>
</organism>
<feature type="region of interest" description="Disordered" evidence="1">
    <location>
        <begin position="1"/>
        <end position="94"/>
    </location>
</feature>
<keyword evidence="3" id="KW-1185">Reference proteome</keyword>
<gene>
    <name evidence="2" type="ORF">GCM10011430_14920</name>
</gene>
<evidence type="ECO:0000256" key="1">
    <source>
        <dbReference type="SAM" id="MobiDB-lite"/>
    </source>
</evidence>
<name>A0A8J3F965_9BURK</name>
<feature type="compositionally biased region" description="Basic and acidic residues" evidence="1">
    <location>
        <begin position="31"/>
        <end position="56"/>
    </location>
</feature>
<dbReference type="AlphaFoldDB" id="A0A8J3F965"/>
<evidence type="ECO:0000313" key="2">
    <source>
        <dbReference type="EMBL" id="GGI54318.1"/>
    </source>
</evidence>
<comment type="caution">
    <text evidence="2">The sequence shown here is derived from an EMBL/GenBank/DDBJ whole genome shotgun (WGS) entry which is preliminary data.</text>
</comment>
<protein>
    <submittedName>
        <fullName evidence="2">Uncharacterized protein</fullName>
    </submittedName>
</protein>
<proteinExistence type="predicted"/>
<sequence length="94" mass="10764">MTMHRTPSEFVFGEGRYFEPKRAGRQAAMPGREEYVGDASEKTDRMTKSYSRKEKAGPPNVRGGGPAKNSSKEKQQHNSRKPRWRMSAKQQYTV</sequence>
<accession>A0A8J3F965</accession>
<dbReference type="EMBL" id="BMDP01000002">
    <property type="protein sequence ID" value="GGI54318.1"/>
    <property type="molecule type" value="Genomic_DNA"/>
</dbReference>
<reference evidence="2" key="1">
    <citation type="journal article" date="2014" name="Int. J. Syst. Evol. Microbiol.">
        <title>Complete genome sequence of Corynebacterium casei LMG S-19264T (=DSM 44701T), isolated from a smear-ripened cheese.</title>
        <authorList>
            <consortium name="US DOE Joint Genome Institute (JGI-PGF)"/>
            <person name="Walter F."/>
            <person name="Albersmeier A."/>
            <person name="Kalinowski J."/>
            <person name="Ruckert C."/>
        </authorList>
    </citation>
    <scope>NUCLEOTIDE SEQUENCE</scope>
    <source>
        <strain evidence="2">CCM 7664</strain>
    </source>
</reference>
<dbReference type="Proteomes" id="UP000627205">
    <property type="component" value="Unassembled WGS sequence"/>
</dbReference>
<feature type="compositionally biased region" description="Basic residues" evidence="1">
    <location>
        <begin position="77"/>
        <end position="86"/>
    </location>
</feature>